<keyword evidence="2" id="KW-1185">Reference proteome</keyword>
<protein>
    <submittedName>
        <fullName evidence="1">Uncharacterized protein</fullName>
    </submittedName>
</protein>
<evidence type="ECO:0000313" key="1">
    <source>
        <dbReference type="EMBL" id="MET1256936.1"/>
    </source>
</evidence>
<accession>A0ABV2BYC8</accession>
<reference evidence="1 2" key="1">
    <citation type="submission" date="2024-06" db="EMBL/GenBank/DDBJ databases">
        <authorList>
            <person name="Li F."/>
        </authorList>
    </citation>
    <scope>NUCLEOTIDE SEQUENCE [LARGE SCALE GENOMIC DNA]</scope>
    <source>
        <strain evidence="1 2">GXAS 311</strain>
    </source>
</reference>
<comment type="caution">
    <text evidence="1">The sequence shown here is derived from an EMBL/GenBank/DDBJ whole genome shotgun (WGS) entry which is preliminary data.</text>
</comment>
<dbReference type="Proteomes" id="UP001548189">
    <property type="component" value="Unassembled WGS sequence"/>
</dbReference>
<gene>
    <name evidence="1" type="ORF">ABVT43_17470</name>
</gene>
<name>A0ABV2BYC8_9GAMM</name>
<dbReference type="EMBL" id="JBEVCJ010000031">
    <property type="protein sequence ID" value="MET1256936.1"/>
    <property type="molecule type" value="Genomic_DNA"/>
</dbReference>
<proteinExistence type="predicted"/>
<sequence length="124" mass="13698">MAEFISINGQVLIKPSCKDHAEEIADRFGELGITAGYMSTILTLTVSGVFELDVSAECVISESLAFREIIRELDHIMCSGSMISISQPDENDPWNTVVELNCKPAVVRQQKLYLPKATVVRVPK</sequence>
<organism evidence="1 2">
    <name type="scientific">Aliikangiella maris</name>
    <dbReference type="NCBI Taxonomy" id="3162458"/>
    <lineage>
        <taxon>Bacteria</taxon>
        <taxon>Pseudomonadati</taxon>
        <taxon>Pseudomonadota</taxon>
        <taxon>Gammaproteobacteria</taxon>
        <taxon>Oceanospirillales</taxon>
        <taxon>Pleioneaceae</taxon>
        <taxon>Aliikangiella</taxon>
    </lineage>
</organism>
<evidence type="ECO:0000313" key="2">
    <source>
        <dbReference type="Proteomes" id="UP001548189"/>
    </source>
</evidence>